<name>A0A1B6D106_9HEMI</name>
<feature type="domain" description="RRM" evidence="3">
    <location>
        <begin position="410"/>
        <end position="482"/>
    </location>
</feature>
<evidence type="ECO:0000313" key="6">
    <source>
        <dbReference type="EMBL" id="JAS21162.1"/>
    </source>
</evidence>
<keyword evidence="1 2" id="KW-0694">RNA-binding</keyword>
<evidence type="ECO:0000313" key="5">
    <source>
        <dbReference type="EMBL" id="JAS19347.1"/>
    </source>
</evidence>
<reference evidence="5" key="1">
    <citation type="submission" date="2015-12" db="EMBL/GenBank/DDBJ databases">
        <title>De novo transcriptome assembly of four potential Pierce s Disease insect vectors from Arizona vineyards.</title>
        <authorList>
            <person name="Tassone E.E."/>
        </authorList>
    </citation>
    <scope>NUCLEOTIDE SEQUENCE</scope>
</reference>
<dbReference type="InterPro" id="IPR052462">
    <property type="entry name" value="SLIRP/GR-RBP-like"/>
</dbReference>
<dbReference type="InterPro" id="IPR000504">
    <property type="entry name" value="RRM_dom"/>
</dbReference>
<dbReference type="CDD" id="cd12366">
    <property type="entry name" value="RRM1_RBM45"/>
    <property type="match status" value="1"/>
</dbReference>
<dbReference type="Gene3D" id="3.30.70.330">
    <property type="match status" value="3"/>
</dbReference>
<protein>
    <recommendedName>
        <fullName evidence="3">RRM domain-containing protein</fullName>
    </recommendedName>
</protein>
<evidence type="ECO:0000313" key="7">
    <source>
        <dbReference type="EMBL" id="JAS35686.1"/>
    </source>
</evidence>
<dbReference type="InterPro" id="IPR034203">
    <property type="entry name" value="RBM45_RRM1"/>
</dbReference>
<dbReference type="PANTHER" id="PTHR48027">
    <property type="entry name" value="HETEROGENEOUS NUCLEAR RIBONUCLEOPROTEIN 87F-RELATED"/>
    <property type="match status" value="1"/>
</dbReference>
<accession>A0A1B6D106</accession>
<organism evidence="5">
    <name type="scientific">Clastoptera arizonana</name>
    <name type="common">Arizona spittle bug</name>
    <dbReference type="NCBI Taxonomy" id="38151"/>
    <lineage>
        <taxon>Eukaryota</taxon>
        <taxon>Metazoa</taxon>
        <taxon>Ecdysozoa</taxon>
        <taxon>Arthropoda</taxon>
        <taxon>Hexapoda</taxon>
        <taxon>Insecta</taxon>
        <taxon>Pterygota</taxon>
        <taxon>Neoptera</taxon>
        <taxon>Paraneoptera</taxon>
        <taxon>Hemiptera</taxon>
        <taxon>Auchenorrhyncha</taxon>
        <taxon>Cercopoidea</taxon>
        <taxon>Clastopteridae</taxon>
        <taxon>Clastoptera</taxon>
    </lineage>
</organism>
<feature type="domain" description="RRM" evidence="3">
    <location>
        <begin position="118"/>
        <end position="183"/>
    </location>
</feature>
<dbReference type="EMBL" id="GEDC01017951">
    <property type="protein sequence ID" value="JAS19347.1"/>
    <property type="molecule type" value="Transcribed_RNA"/>
</dbReference>
<dbReference type="Pfam" id="PF00076">
    <property type="entry name" value="RRM_1"/>
    <property type="match status" value="3"/>
</dbReference>
<dbReference type="InterPro" id="IPR012677">
    <property type="entry name" value="Nucleotide-bd_a/b_plait_sf"/>
</dbReference>
<evidence type="ECO:0000259" key="3">
    <source>
        <dbReference type="PROSITE" id="PS50102"/>
    </source>
</evidence>
<evidence type="ECO:0000256" key="2">
    <source>
        <dbReference type="PROSITE-ProRule" id="PRU00176"/>
    </source>
</evidence>
<gene>
    <name evidence="5" type="ORF">g.43025</name>
    <name evidence="6" type="ORF">g.43029</name>
    <name evidence="4" type="ORF">g.43030</name>
    <name evidence="7" type="ORF">g.43031</name>
</gene>
<dbReference type="EMBL" id="GEDC01022504">
    <property type="protein sequence ID" value="JAS14794.1"/>
    <property type="molecule type" value="Transcribed_RNA"/>
</dbReference>
<sequence>MGEHNESRGKLDDPPNSRLFIVCHRQLTENDFRQAFEKFGTIEEVWIVKDRNTKEAKGVVYIKFSKTSEAALALEEMNGKTIAENTRPLKVMIAHNRDQGSKREENENDRLLRLFIVVPKSMTEDELRTIFMKFGELDHVAIVKHRESRESKGFAYVKYVKMSHAAKAFEECDRSFKAVFARPKEHKPIRDRDRDMPPSYNGYNDTFDRFSGPRPPFIDNYVGDGFHEGYTRLYALVSPQLSQDQTARLFDLIPGLEVCRFLSDPFGRGGGPSQRVLVRYETHQAASFAMEKLNGFEYPLGKRIIVKPDIEDIGEGSRMHGSVVPGKRDSMGFAAHNRRPLSVQAPQYTAEILSLTKALAAATDVIKAAGLRAPTTGIPQEGEGLYDPHYCSAKLPPSQPLAPNSIKTEERLFIVCQPGVPPMTALWDVFGRFGDLIDVYILNGKNCGYVSYGKKESANKAIEVLHGQDVCRMRLKVMLAEPPKGESRKRIKMDSE</sequence>
<dbReference type="EMBL" id="GEDC01001612">
    <property type="protein sequence ID" value="JAS35686.1"/>
    <property type="molecule type" value="Transcribed_RNA"/>
</dbReference>
<dbReference type="PROSITE" id="PS50102">
    <property type="entry name" value="RRM"/>
    <property type="match status" value="3"/>
</dbReference>
<dbReference type="AlphaFoldDB" id="A0A1B6D106"/>
<dbReference type="InterPro" id="IPR035979">
    <property type="entry name" value="RBD_domain_sf"/>
</dbReference>
<dbReference type="SMART" id="SM00360">
    <property type="entry name" value="RRM"/>
    <property type="match status" value="4"/>
</dbReference>
<proteinExistence type="predicted"/>
<dbReference type="GO" id="GO:0003723">
    <property type="term" value="F:RNA binding"/>
    <property type="evidence" value="ECO:0007669"/>
    <property type="project" value="UniProtKB-UniRule"/>
</dbReference>
<dbReference type="EMBL" id="GEDC01016136">
    <property type="protein sequence ID" value="JAS21162.1"/>
    <property type="molecule type" value="Transcribed_RNA"/>
</dbReference>
<feature type="domain" description="RRM" evidence="3">
    <location>
        <begin position="17"/>
        <end position="96"/>
    </location>
</feature>
<evidence type="ECO:0000256" key="1">
    <source>
        <dbReference type="ARBA" id="ARBA00022884"/>
    </source>
</evidence>
<dbReference type="SUPFAM" id="SSF54928">
    <property type="entry name" value="RNA-binding domain, RBD"/>
    <property type="match status" value="3"/>
</dbReference>
<evidence type="ECO:0000313" key="4">
    <source>
        <dbReference type="EMBL" id="JAS14794.1"/>
    </source>
</evidence>